<proteinExistence type="predicted"/>
<gene>
    <name evidence="2" type="ORF">Pla100_41340</name>
</gene>
<dbReference type="EMBL" id="SJPM01000009">
    <property type="protein sequence ID" value="TWT93616.1"/>
    <property type="molecule type" value="Genomic_DNA"/>
</dbReference>
<evidence type="ECO:0000256" key="1">
    <source>
        <dbReference type="SAM" id="MobiDB-lite"/>
    </source>
</evidence>
<evidence type="ECO:0000313" key="3">
    <source>
        <dbReference type="Proteomes" id="UP000316213"/>
    </source>
</evidence>
<comment type="caution">
    <text evidence="2">The sequence shown here is derived from an EMBL/GenBank/DDBJ whole genome shotgun (WGS) entry which is preliminary data.</text>
</comment>
<protein>
    <submittedName>
        <fullName evidence="2">Uncharacterized protein</fullName>
    </submittedName>
</protein>
<name>A0A5C6A2G5_9BACT</name>
<organism evidence="2 3">
    <name type="scientific">Neorhodopirellula pilleata</name>
    <dbReference type="NCBI Taxonomy" id="2714738"/>
    <lineage>
        <taxon>Bacteria</taxon>
        <taxon>Pseudomonadati</taxon>
        <taxon>Planctomycetota</taxon>
        <taxon>Planctomycetia</taxon>
        <taxon>Pirellulales</taxon>
        <taxon>Pirellulaceae</taxon>
        <taxon>Neorhodopirellula</taxon>
    </lineage>
</organism>
<evidence type="ECO:0000313" key="2">
    <source>
        <dbReference type="EMBL" id="TWT93616.1"/>
    </source>
</evidence>
<keyword evidence="3" id="KW-1185">Reference proteome</keyword>
<feature type="region of interest" description="Disordered" evidence="1">
    <location>
        <begin position="1"/>
        <end position="47"/>
    </location>
</feature>
<sequence>MLADPVLTNPMPRLTHPSSLSTTRFMPTDSHDRTSTDSPRTLQPLGQYRWPAMPTDESLRRISWKLWKRYQQTSEDPFIASESLRLANRRRLNKIAAPPACGPVVQELQATFADWADDEDPARWLQLVVMSPCDSNDIVRSWADQEGYRVVSPPPRSALLTSSKEPLVDFNCPEKVLVVPRLERWFLRHHDGLGHVRRLLSEASEARRHCVLGCNSWAWQFLCKAIGANLLLPAGLTFEAFDADRLRAWLLELSSNDETETDWIFRFSSSGEEVFAKNSSSDEANNFFAKLAATSLGIPWVAWHLWRQGLRFGPDDDQHREKFPDETTMWVAAIEEMHLPSADVDVSLLTLQALLIHDGLTSVELDLATPSVDASNILPSLLAADLVERDGDRYYVAPAAYPAVRGKLNDAGFPMDKL</sequence>
<dbReference type="Proteomes" id="UP000316213">
    <property type="component" value="Unassembled WGS sequence"/>
</dbReference>
<feature type="compositionally biased region" description="Polar residues" evidence="1">
    <location>
        <begin position="16"/>
        <end position="25"/>
    </location>
</feature>
<reference evidence="2 3" key="1">
    <citation type="submission" date="2019-02" db="EMBL/GenBank/DDBJ databases">
        <title>Deep-cultivation of Planctomycetes and their phenomic and genomic characterization uncovers novel biology.</title>
        <authorList>
            <person name="Wiegand S."/>
            <person name="Jogler M."/>
            <person name="Boedeker C."/>
            <person name="Pinto D."/>
            <person name="Vollmers J."/>
            <person name="Rivas-Marin E."/>
            <person name="Kohn T."/>
            <person name="Peeters S.H."/>
            <person name="Heuer A."/>
            <person name="Rast P."/>
            <person name="Oberbeckmann S."/>
            <person name="Bunk B."/>
            <person name="Jeske O."/>
            <person name="Meyerdierks A."/>
            <person name="Storesund J.E."/>
            <person name="Kallscheuer N."/>
            <person name="Luecker S."/>
            <person name="Lage O.M."/>
            <person name="Pohl T."/>
            <person name="Merkel B.J."/>
            <person name="Hornburger P."/>
            <person name="Mueller R.-W."/>
            <person name="Bruemmer F."/>
            <person name="Labrenz M."/>
            <person name="Spormann A.M."/>
            <person name="Op Den Camp H."/>
            <person name="Overmann J."/>
            <person name="Amann R."/>
            <person name="Jetten M.S.M."/>
            <person name="Mascher T."/>
            <person name="Medema M.H."/>
            <person name="Devos D.P."/>
            <person name="Kaster A.-K."/>
            <person name="Ovreas L."/>
            <person name="Rohde M."/>
            <person name="Galperin M.Y."/>
            <person name="Jogler C."/>
        </authorList>
    </citation>
    <scope>NUCLEOTIDE SEQUENCE [LARGE SCALE GENOMIC DNA]</scope>
    <source>
        <strain evidence="2 3">Pla100</strain>
    </source>
</reference>
<accession>A0A5C6A2G5</accession>
<dbReference type="AlphaFoldDB" id="A0A5C6A2G5"/>